<evidence type="ECO:0000313" key="6">
    <source>
        <dbReference type="EMBL" id="GCE21482.1"/>
    </source>
</evidence>
<dbReference type="AlphaFoldDB" id="A0A402AQW6"/>
<sequence>METSEKEQAAIQKQIYQLNERIQTLEAQVKDNQLQKGHKTLNGAKIAITDDNGKIESNLNSYMHMFVHVMHISQKLYGQKKDVAEQFCQAVKHATRHQAILQLVNEEKIKDEVSLGNDNIINYISFPVRGPTLLYGYLRVKLAQEQASTPSIPLDISHLFAQFCGWLLYALDLSLCLYASLSNLDSTTPALVKTLTKRELEVLYLMNKGYNHKQIATHLQIAPKTVVKHKQHIYNQLEVHNEREALGKAQQLGLLSFIFPVRGTSNISTSI</sequence>
<keyword evidence="1" id="KW-0805">Transcription regulation</keyword>
<proteinExistence type="predicted"/>
<evidence type="ECO:0000256" key="3">
    <source>
        <dbReference type="ARBA" id="ARBA00023163"/>
    </source>
</evidence>
<dbReference type="Proteomes" id="UP000287188">
    <property type="component" value="Unassembled WGS sequence"/>
</dbReference>
<dbReference type="PANTHER" id="PTHR44688:SF16">
    <property type="entry name" value="DNA-BINDING TRANSCRIPTIONAL ACTIVATOR DEVR_DOSR"/>
    <property type="match status" value="1"/>
</dbReference>
<dbReference type="OrthoDB" id="135231at2"/>
<evidence type="ECO:0000259" key="5">
    <source>
        <dbReference type="PROSITE" id="PS50043"/>
    </source>
</evidence>
<dbReference type="PROSITE" id="PS50043">
    <property type="entry name" value="HTH_LUXR_2"/>
    <property type="match status" value="1"/>
</dbReference>
<evidence type="ECO:0000256" key="1">
    <source>
        <dbReference type="ARBA" id="ARBA00023015"/>
    </source>
</evidence>
<dbReference type="PRINTS" id="PR00038">
    <property type="entry name" value="HTHLUXR"/>
</dbReference>
<evidence type="ECO:0000256" key="2">
    <source>
        <dbReference type="ARBA" id="ARBA00023125"/>
    </source>
</evidence>
<name>A0A402AQW6_9CHLR</name>
<feature type="domain" description="HTH luxR-type" evidence="5">
    <location>
        <begin position="188"/>
        <end position="253"/>
    </location>
</feature>
<organism evidence="6 7">
    <name type="scientific">Dictyobacter kobayashii</name>
    <dbReference type="NCBI Taxonomy" id="2014872"/>
    <lineage>
        <taxon>Bacteria</taxon>
        <taxon>Bacillati</taxon>
        <taxon>Chloroflexota</taxon>
        <taxon>Ktedonobacteria</taxon>
        <taxon>Ktedonobacterales</taxon>
        <taxon>Dictyobacteraceae</taxon>
        <taxon>Dictyobacter</taxon>
    </lineage>
</organism>
<dbReference type="Pfam" id="PF00196">
    <property type="entry name" value="GerE"/>
    <property type="match status" value="1"/>
</dbReference>
<dbReference type="RefSeq" id="WP_126553170.1">
    <property type="nucleotide sequence ID" value="NZ_BIFS01000001.1"/>
</dbReference>
<keyword evidence="3" id="KW-0804">Transcription</keyword>
<dbReference type="PANTHER" id="PTHR44688">
    <property type="entry name" value="DNA-BINDING TRANSCRIPTIONAL ACTIVATOR DEVR_DOSR"/>
    <property type="match status" value="1"/>
</dbReference>
<comment type="caution">
    <text evidence="6">The sequence shown here is derived from an EMBL/GenBank/DDBJ whole genome shotgun (WGS) entry which is preliminary data.</text>
</comment>
<feature type="coiled-coil region" evidence="4">
    <location>
        <begin position="1"/>
        <end position="35"/>
    </location>
</feature>
<keyword evidence="7" id="KW-1185">Reference proteome</keyword>
<gene>
    <name evidence="6" type="ORF">KDK_52820</name>
</gene>
<dbReference type="InterPro" id="IPR016032">
    <property type="entry name" value="Sig_transdc_resp-reg_C-effctor"/>
</dbReference>
<dbReference type="CDD" id="cd06170">
    <property type="entry name" value="LuxR_C_like"/>
    <property type="match status" value="1"/>
</dbReference>
<protein>
    <recommendedName>
        <fullName evidence="5">HTH luxR-type domain-containing protein</fullName>
    </recommendedName>
</protein>
<dbReference type="SMART" id="SM00421">
    <property type="entry name" value="HTH_LUXR"/>
    <property type="match status" value="1"/>
</dbReference>
<evidence type="ECO:0000256" key="4">
    <source>
        <dbReference type="SAM" id="Coils"/>
    </source>
</evidence>
<evidence type="ECO:0000313" key="7">
    <source>
        <dbReference type="Proteomes" id="UP000287188"/>
    </source>
</evidence>
<keyword evidence="4" id="KW-0175">Coiled coil</keyword>
<dbReference type="GO" id="GO:0006355">
    <property type="term" value="P:regulation of DNA-templated transcription"/>
    <property type="evidence" value="ECO:0007669"/>
    <property type="project" value="InterPro"/>
</dbReference>
<dbReference type="SUPFAM" id="SSF46894">
    <property type="entry name" value="C-terminal effector domain of the bipartite response regulators"/>
    <property type="match status" value="1"/>
</dbReference>
<accession>A0A402AQW6</accession>
<dbReference type="EMBL" id="BIFS01000001">
    <property type="protein sequence ID" value="GCE21482.1"/>
    <property type="molecule type" value="Genomic_DNA"/>
</dbReference>
<dbReference type="GO" id="GO:0003677">
    <property type="term" value="F:DNA binding"/>
    <property type="evidence" value="ECO:0007669"/>
    <property type="project" value="UniProtKB-KW"/>
</dbReference>
<dbReference type="InterPro" id="IPR000792">
    <property type="entry name" value="Tscrpt_reg_LuxR_C"/>
</dbReference>
<dbReference type="Gene3D" id="1.10.10.10">
    <property type="entry name" value="Winged helix-like DNA-binding domain superfamily/Winged helix DNA-binding domain"/>
    <property type="match status" value="1"/>
</dbReference>
<dbReference type="InterPro" id="IPR036388">
    <property type="entry name" value="WH-like_DNA-bd_sf"/>
</dbReference>
<keyword evidence="2" id="KW-0238">DNA-binding</keyword>
<reference evidence="7" key="1">
    <citation type="submission" date="2018-12" db="EMBL/GenBank/DDBJ databases">
        <title>Tengunoibacter tsumagoiensis gen. nov., sp. nov., Dictyobacter kobayashii sp. nov., D. alpinus sp. nov., and D. joshuensis sp. nov. and description of Dictyobacteraceae fam. nov. within the order Ktedonobacterales isolated from Tengu-no-mugimeshi.</title>
        <authorList>
            <person name="Wang C.M."/>
            <person name="Zheng Y."/>
            <person name="Sakai Y."/>
            <person name="Toyoda A."/>
            <person name="Minakuchi Y."/>
            <person name="Abe K."/>
            <person name="Yokota A."/>
            <person name="Yabe S."/>
        </authorList>
    </citation>
    <scope>NUCLEOTIDE SEQUENCE [LARGE SCALE GENOMIC DNA]</scope>
    <source>
        <strain evidence="7">Uno11</strain>
    </source>
</reference>